<reference evidence="2 3" key="1">
    <citation type="journal article" date="2014" name="Am. J. Bot.">
        <title>Genome assembly and annotation for red clover (Trifolium pratense; Fabaceae).</title>
        <authorList>
            <person name="Istvanek J."/>
            <person name="Jaros M."/>
            <person name="Krenek A."/>
            <person name="Repkova J."/>
        </authorList>
    </citation>
    <scope>NUCLEOTIDE SEQUENCE [LARGE SCALE GENOMIC DNA]</scope>
    <source>
        <strain evidence="3">cv. Tatra</strain>
        <tissue evidence="2">Young leaves</tissue>
    </source>
</reference>
<feature type="transmembrane region" description="Helical" evidence="1">
    <location>
        <begin position="91"/>
        <end position="115"/>
    </location>
</feature>
<gene>
    <name evidence="2" type="ORF">L195_g044521</name>
</gene>
<evidence type="ECO:0000313" key="2">
    <source>
        <dbReference type="EMBL" id="PNX88417.1"/>
    </source>
</evidence>
<keyword evidence="1" id="KW-0472">Membrane</keyword>
<sequence>EKKKSSISGEENNAIGDLLIDKHAAEGFTLLFLGAGGHVNISGILNLLAFGVQQPLDDGDDDDDEVILLGSVSVFSTEEEVIAVVVAHLKVLVFVAFFCFLSSISTFCNFILLLVQTGAI</sequence>
<accession>A0A2K3MCB2</accession>
<dbReference type="EMBL" id="ASHM01056484">
    <property type="protein sequence ID" value="PNX88417.1"/>
    <property type="molecule type" value="Genomic_DNA"/>
</dbReference>
<protein>
    <submittedName>
        <fullName evidence="2">Uncharacterized protein</fullName>
    </submittedName>
</protein>
<evidence type="ECO:0000256" key="1">
    <source>
        <dbReference type="SAM" id="Phobius"/>
    </source>
</evidence>
<proteinExistence type="predicted"/>
<keyword evidence="1" id="KW-1133">Transmembrane helix</keyword>
<organism evidence="2 3">
    <name type="scientific">Trifolium pratense</name>
    <name type="common">Red clover</name>
    <dbReference type="NCBI Taxonomy" id="57577"/>
    <lineage>
        <taxon>Eukaryota</taxon>
        <taxon>Viridiplantae</taxon>
        <taxon>Streptophyta</taxon>
        <taxon>Embryophyta</taxon>
        <taxon>Tracheophyta</taxon>
        <taxon>Spermatophyta</taxon>
        <taxon>Magnoliopsida</taxon>
        <taxon>eudicotyledons</taxon>
        <taxon>Gunneridae</taxon>
        <taxon>Pentapetalae</taxon>
        <taxon>rosids</taxon>
        <taxon>fabids</taxon>
        <taxon>Fabales</taxon>
        <taxon>Fabaceae</taxon>
        <taxon>Papilionoideae</taxon>
        <taxon>50 kb inversion clade</taxon>
        <taxon>NPAAA clade</taxon>
        <taxon>Hologalegina</taxon>
        <taxon>IRL clade</taxon>
        <taxon>Trifolieae</taxon>
        <taxon>Trifolium</taxon>
    </lineage>
</organism>
<dbReference type="AlphaFoldDB" id="A0A2K3MCB2"/>
<comment type="caution">
    <text evidence="2">The sequence shown here is derived from an EMBL/GenBank/DDBJ whole genome shotgun (WGS) entry which is preliminary data.</text>
</comment>
<reference evidence="2 3" key="2">
    <citation type="journal article" date="2017" name="Front. Plant Sci.">
        <title>Gene Classification and Mining of Molecular Markers Useful in Red Clover (Trifolium pratense) Breeding.</title>
        <authorList>
            <person name="Istvanek J."/>
            <person name="Dluhosova J."/>
            <person name="Dluhos P."/>
            <person name="Patkova L."/>
            <person name="Nedelnik J."/>
            <person name="Repkova J."/>
        </authorList>
    </citation>
    <scope>NUCLEOTIDE SEQUENCE [LARGE SCALE GENOMIC DNA]</scope>
    <source>
        <strain evidence="3">cv. Tatra</strain>
        <tissue evidence="2">Young leaves</tissue>
    </source>
</reference>
<feature type="transmembrane region" description="Helical" evidence="1">
    <location>
        <begin position="28"/>
        <end position="52"/>
    </location>
</feature>
<evidence type="ECO:0000313" key="3">
    <source>
        <dbReference type="Proteomes" id="UP000236291"/>
    </source>
</evidence>
<feature type="non-terminal residue" evidence="2">
    <location>
        <position position="1"/>
    </location>
</feature>
<keyword evidence="1" id="KW-0812">Transmembrane</keyword>
<dbReference type="Proteomes" id="UP000236291">
    <property type="component" value="Unassembled WGS sequence"/>
</dbReference>
<name>A0A2K3MCB2_TRIPR</name>